<keyword evidence="3" id="KW-0131">Cell cycle</keyword>
<comment type="caution">
    <text evidence="4">The sequence shown here is derived from an EMBL/GenBank/DDBJ whole genome shotgun (WGS) entry which is preliminary data.</text>
</comment>
<dbReference type="EMBL" id="MUFR01000002">
    <property type="protein sequence ID" value="OOF35326.1"/>
    <property type="molecule type" value="Genomic_DNA"/>
</dbReference>
<evidence type="ECO:0000313" key="4">
    <source>
        <dbReference type="EMBL" id="OOF35326.1"/>
    </source>
</evidence>
<comment type="subunit">
    <text evidence="3">Homodimer. The ends of the coiled-coil dimer bind to each other, forming polymers. Interacts with FtsZ.</text>
</comment>
<comment type="similarity">
    <text evidence="3">Belongs to the ZapB family.</text>
</comment>
<proteinExistence type="inferred from homology"/>
<keyword evidence="3" id="KW-0132">Cell division</keyword>
<protein>
    <recommendedName>
        <fullName evidence="3">Cell division protein ZapB</fullName>
    </recommendedName>
</protein>
<name>A0ABX3KUM3_SALCS</name>
<evidence type="ECO:0000256" key="2">
    <source>
        <dbReference type="ARBA" id="ARBA00023210"/>
    </source>
</evidence>
<comment type="subcellular location">
    <subcellularLocation>
        <location evidence="3">Cytoplasm</location>
    </subcellularLocation>
    <text evidence="3">Localizes to the septum at mid-cell, in a FtsZ-like pattern.</text>
</comment>
<accession>A0ABX3KUM3</accession>
<dbReference type="InterPro" id="IPR009252">
    <property type="entry name" value="Cell_div_ZapB"/>
</dbReference>
<gene>
    <name evidence="3" type="primary">zapB</name>
    <name evidence="4" type="ORF">BZJ21_01035</name>
</gene>
<dbReference type="Gene3D" id="1.20.5.340">
    <property type="match status" value="1"/>
</dbReference>
<comment type="function">
    <text evidence="3">Non-essential, abundant cell division factor that is required for proper Z-ring formation. It is recruited early to the divisome by direct interaction with FtsZ, stimulating Z-ring assembly and thereby promoting cell division earlier in the cell cycle. Its recruitment to the Z-ring requires functional FtsA or ZipA.</text>
</comment>
<reference evidence="5" key="1">
    <citation type="submission" date="2017-01" db="EMBL/GenBank/DDBJ databases">
        <title>Draft genome of the species Salinivibrio costicola subsp. alcaliphilus.</title>
        <authorList>
            <person name="Lopez-Hermoso C."/>
            <person name="De La Haba R."/>
            <person name="Sanchez-Porro C."/>
            <person name="Ventosa A."/>
        </authorList>
    </citation>
    <scope>NUCLEOTIDE SEQUENCE [LARGE SCALE GENOMIC DNA]</scope>
    <source>
        <strain evidence="5">CBH448</strain>
    </source>
</reference>
<dbReference type="Proteomes" id="UP000189431">
    <property type="component" value="Unassembled WGS sequence"/>
</dbReference>
<evidence type="ECO:0000256" key="3">
    <source>
        <dbReference type="HAMAP-Rule" id="MF_01196"/>
    </source>
</evidence>
<dbReference type="Pfam" id="PF06005">
    <property type="entry name" value="ZapB"/>
    <property type="match status" value="1"/>
</dbReference>
<dbReference type="RefSeq" id="WP_025744238.1">
    <property type="nucleotide sequence ID" value="NZ_MUFR01000002.1"/>
</dbReference>
<keyword evidence="1 3" id="KW-0175">Coiled coil</keyword>
<keyword evidence="2 3" id="KW-0717">Septation</keyword>
<evidence type="ECO:0000256" key="1">
    <source>
        <dbReference type="ARBA" id="ARBA00023054"/>
    </source>
</evidence>
<dbReference type="HAMAP" id="MF_01196">
    <property type="entry name" value="ZapB"/>
    <property type="match status" value="1"/>
</dbReference>
<keyword evidence="5" id="KW-1185">Reference proteome</keyword>
<evidence type="ECO:0000313" key="5">
    <source>
        <dbReference type="Proteomes" id="UP000189431"/>
    </source>
</evidence>
<keyword evidence="3" id="KW-0963">Cytoplasm</keyword>
<sequence length="80" mass="9184">MSLEVLEQLEAKVQMAVDTISLLQMEIEELKEKNGSLEQDAVAEKESREQLAQENAKLKEEQEAWQNRIRSLLGKIESVE</sequence>
<organism evidence="4 5">
    <name type="scientific">Salinivibrio costicola subsp. alcaliphilus</name>
    <dbReference type="NCBI Taxonomy" id="272773"/>
    <lineage>
        <taxon>Bacteria</taxon>
        <taxon>Pseudomonadati</taxon>
        <taxon>Pseudomonadota</taxon>
        <taxon>Gammaproteobacteria</taxon>
        <taxon>Vibrionales</taxon>
        <taxon>Vibrionaceae</taxon>
        <taxon>Salinivibrio</taxon>
    </lineage>
</organism>
<feature type="coiled-coil region" evidence="3">
    <location>
        <begin position="6"/>
        <end position="75"/>
    </location>
</feature>